<dbReference type="SUPFAM" id="SSF55781">
    <property type="entry name" value="GAF domain-like"/>
    <property type="match status" value="2"/>
</dbReference>
<evidence type="ECO:0000256" key="11">
    <source>
        <dbReference type="ARBA" id="ARBA00023012"/>
    </source>
</evidence>
<evidence type="ECO:0000256" key="14">
    <source>
        <dbReference type="SAM" id="Phobius"/>
    </source>
</evidence>
<dbReference type="InterPro" id="IPR003594">
    <property type="entry name" value="HATPase_dom"/>
</dbReference>
<proteinExistence type="predicted"/>
<dbReference type="Pfam" id="PF13185">
    <property type="entry name" value="GAF_2"/>
    <property type="match status" value="1"/>
</dbReference>
<gene>
    <name evidence="17" type="ORF">ACFSCY_31080</name>
</gene>
<dbReference type="Gene3D" id="1.20.120.620">
    <property type="entry name" value="Backbone structure of the membrane domain of e. Coli histidine kinase receptor kdpd"/>
    <property type="match status" value="1"/>
</dbReference>
<evidence type="ECO:0000256" key="2">
    <source>
        <dbReference type="ARBA" id="ARBA00004141"/>
    </source>
</evidence>
<feature type="domain" description="GAF" evidence="15">
    <location>
        <begin position="149"/>
        <end position="294"/>
    </location>
</feature>
<evidence type="ECO:0000256" key="13">
    <source>
        <dbReference type="SAM" id="MobiDB-lite"/>
    </source>
</evidence>
<keyword evidence="4" id="KW-0597">Phosphoprotein</keyword>
<feature type="transmembrane region" description="Helical" evidence="14">
    <location>
        <begin position="63"/>
        <end position="80"/>
    </location>
</feature>
<keyword evidence="12 14" id="KW-0472">Membrane</keyword>
<keyword evidence="10 14" id="KW-1133">Transmembrane helix</keyword>
<dbReference type="RefSeq" id="WP_343977678.1">
    <property type="nucleotide sequence ID" value="NZ_BAAAJG010000009.1"/>
</dbReference>
<name>A0ABW4FTN7_9PSEU</name>
<evidence type="ECO:0000256" key="8">
    <source>
        <dbReference type="ARBA" id="ARBA00022777"/>
    </source>
</evidence>
<dbReference type="EC" id="2.7.13.3" evidence="3"/>
<dbReference type="EMBL" id="JBHUCP010000026">
    <property type="protein sequence ID" value="MFD1533869.1"/>
    <property type="molecule type" value="Genomic_DNA"/>
</dbReference>
<dbReference type="SMART" id="SM00065">
    <property type="entry name" value="GAF"/>
    <property type="match status" value="2"/>
</dbReference>
<keyword evidence="9" id="KW-0067">ATP-binding</keyword>
<evidence type="ECO:0000256" key="5">
    <source>
        <dbReference type="ARBA" id="ARBA00022679"/>
    </source>
</evidence>
<dbReference type="InterPro" id="IPR036890">
    <property type="entry name" value="HATPase_C_sf"/>
</dbReference>
<evidence type="ECO:0000313" key="17">
    <source>
        <dbReference type="EMBL" id="MFD1533869.1"/>
    </source>
</evidence>
<dbReference type="Gene3D" id="3.30.565.10">
    <property type="entry name" value="Histidine kinase-like ATPase, C-terminal domain"/>
    <property type="match status" value="1"/>
</dbReference>
<dbReference type="Gene3D" id="3.30.450.40">
    <property type="match status" value="2"/>
</dbReference>
<keyword evidence="11" id="KW-0902">Two-component regulatory system</keyword>
<dbReference type="Proteomes" id="UP001597145">
    <property type="component" value="Unassembled WGS sequence"/>
</dbReference>
<evidence type="ECO:0000256" key="12">
    <source>
        <dbReference type="ARBA" id="ARBA00023136"/>
    </source>
</evidence>
<evidence type="ECO:0000256" key="3">
    <source>
        <dbReference type="ARBA" id="ARBA00012438"/>
    </source>
</evidence>
<feature type="transmembrane region" description="Helical" evidence="14">
    <location>
        <begin position="12"/>
        <end position="30"/>
    </location>
</feature>
<keyword evidence="18" id="KW-1185">Reference proteome</keyword>
<feature type="region of interest" description="Disordered" evidence="13">
    <location>
        <begin position="646"/>
        <end position="668"/>
    </location>
</feature>
<dbReference type="InterPro" id="IPR011712">
    <property type="entry name" value="Sig_transdc_His_kin_sub3_dim/P"/>
</dbReference>
<dbReference type="Pfam" id="PF02518">
    <property type="entry name" value="HATPase_c"/>
    <property type="match status" value="1"/>
</dbReference>
<organism evidence="17 18">
    <name type="scientific">Pseudonocardia aurantiaca</name>
    <dbReference type="NCBI Taxonomy" id="75290"/>
    <lineage>
        <taxon>Bacteria</taxon>
        <taxon>Bacillati</taxon>
        <taxon>Actinomycetota</taxon>
        <taxon>Actinomycetes</taxon>
        <taxon>Pseudonocardiales</taxon>
        <taxon>Pseudonocardiaceae</taxon>
        <taxon>Pseudonocardia</taxon>
    </lineage>
</organism>
<keyword evidence="7" id="KW-0547">Nucleotide-binding</keyword>
<dbReference type="SUPFAM" id="SSF55874">
    <property type="entry name" value="ATPase domain of HSP90 chaperone/DNA topoisomerase II/histidine kinase"/>
    <property type="match status" value="1"/>
</dbReference>
<dbReference type="InterPro" id="IPR050482">
    <property type="entry name" value="Sensor_HK_TwoCompSys"/>
</dbReference>
<dbReference type="InterPro" id="IPR029016">
    <property type="entry name" value="GAF-like_dom_sf"/>
</dbReference>
<dbReference type="InterPro" id="IPR003018">
    <property type="entry name" value="GAF"/>
</dbReference>
<evidence type="ECO:0000259" key="15">
    <source>
        <dbReference type="SMART" id="SM00065"/>
    </source>
</evidence>
<dbReference type="InterPro" id="IPR038318">
    <property type="entry name" value="KdpD_sf"/>
</dbReference>
<dbReference type="Pfam" id="PF13493">
    <property type="entry name" value="DUF4118"/>
    <property type="match status" value="1"/>
</dbReference>
<dbReference type="SMART" id="SM00387">
    <property type="entry name" value="HATPase_c"/>
    <property type="match status" value="1"/>
</dbReference>
<evidence type="ECO:0000256" key="1">
    <source>
        <dbReference type="ARBA" id="ARBA00000085"/>
    </source>
</evidence>
<sequence length="668" mass="70360">MTAWERGRRLPLVAEIPLAAAAGAGTFALAPVALEGISSGVVVALLGVVYIAAVIAIARFAGIAYAVPVAMAGMLAYDWFYLPPTHPFAFPDVANLVDLVAYLGVGVLLGELAAHAARRAESSERARREIADEQAALRRVATLVARGAPANEVFDAVAAEAGRLLDVHGIRIARYEDETELVHVAEWSKAGYNLPAYDRAKLEGTSVSAEVLRTGRAARIDNYEDIAVRAAFARGVNAKSVVGAPVVVEGRLWGVMISWSGSGPLPPDMEGRLTEFAELVATAISNTDARTGMARLASEQAALRRVATLVAKAVPTAEVFEAVTREVGLQCGADVARMERFERDHTVTAIAAWSSGGEAPLAVGKRFALEGESIAAQVLATGRPARLDTFIGTSGPIAREAQALGIRASIGCPIVVGRRTWGLIAASTRRDAPFPPNTESRIADFTELVATAVANAEARADLLASRARLLTAGDDARRRVVRDLHDGAQQSLVQVIITLRLVEHALRDDDMAVEPLIGEALDQAEQANAELRELARGILPAILAGGGLAAGVRALVSRLRLPVDVDVPRDRFPPEIEASAYFVVAEALTNVAKHADARSANVTARVDDGVLRVHVWDDGVGGARADGSGLLGLNDRVAAMGGRLEIESPPGDGTRIAATLPLQPSRTP</sequence>
<evidence type="ECO:0000259" key="16">
    <source>
        <dbReference type="SMART" id="SM00387"/>
    </source>
</evidence>
<evidence type="ECO:0000313" key="18">
    <source>
        <dbReference type="Proteomes" id="UP001597145"/>
    </source>
</evidence>
<dbReference type="Gene3D" id="1.20.5.1930">
    <property type="match status" value="1"/>
</dbReference>
<protein>
    <recommendedName>
        <fullName evidence="3">histidine kinase</fullName>
        <ecNumber evidence="3">2.7.13.3</ecNumber>
    </recommendedName>
</protein>
<dbReference type="InterPro" id="IPR025201">
    <property type="entry name" value="KdpD_TM"/>
</dbReference>
<evidence type="ECO:0000256" key="4">
    <source>
        <dbReference type="ARBA" id="ARBA00022553"/>
    </source>
</evidence>
<accession>A0ABW4FTN7</accession>
<comment type="caution">
    <text evidence="17">The sequence shown here is derived from an EMBL/GenBank/DDBJ whole genome shotgun (WGS) entry which is preliminary data.</text>
</comment>
<feature type="domain" description="GAF" evidence="15">
    <location>
        <begin position="315"/>
        <end position="463"/>
    </location>
</feature>
<comment type="subcellular location">
    <subcellularLocation>
        <location evidence="2">Membrane</location>
        <topology evidence="2">Multi-pass membrane protein</topology>
    </subcellularLocation>
</comment>
<feature type="transmembrane region" description="Helical" evidence="14">
    <location>
        <begin position="36"/>
        <end position="56"/>
    </location>
</feature>
<evidence type="ECO:0000256" key="6">
    <source>
        <dbReference type="ARBA" id="ARBA00022692"/>
    </source>
</evidence>
<dbReference type="Pfam" id="PF01590">
    <property type="entry name" value="GAF"/>
    <property type="match status" value="1"/>
</dbReference>
<evidence type="ECO:0000256" key="10">
    <source>
        <dbReference type="ARBA" id="ARBA00022989"/>
    </source>
</evidence>
<evidence type="ECO:0000256" key="9">
    <source>
        <dbReference type="ARBA" id="ARBA00022840"/>
    </source>
</evidence>
<reference evidence="18" key="1">
    <citation type="journal article" date="2019" name="Int. J. Syst. Evol. Microbiol.">
        <title>The Global Catalogue of Microorganisms (GCM) 10K type strain sequencing project: providing services to taxonomists for standard genome sequencing and annotation.</title>
        <authorList>
            <consortium name="The Broad Institute Genomics Platform"/>
            <consortium name="The Broad Institute Genome Sequencing Center for Infectious Disease"/>
            <person name="Wu L."/>
            <person name="Ma J."/>
        </authorList>
    </citation>
    <scope>NUCLEOTIDE SEQUENCE [LARGE SCALE GENOMIC DNA]</scope>
    <source>
        <strain evidence="18">JCM 12165</strain>
    </source>
</reference>
<dbReference type="PANTHER" id="PTHR24421">
    <property type="entry name" value="NITRATE/NITRITE SENSOR PROTEIN NARX-RELATED"/>
    <property type="match status" value="1"/>
</dbReference>
<comment type="catalytic activity">
    <reaction evidence="1">
        <text>ATP + protein L-histidine = ADP + protein N-phospho-L-histidine.</text>
        <dbReference type="EC" id="2.7.13.3"/>
    </reaction>
</comment>
<evidence type="ECO:0000256" key="7">
    <source>
        <dbReference type="ARBA" id="ARBA00022741"/>
    </source>
</evidence>
<keyword evidence="6 14" id="KW-0812">Transmembrane</keyword>
<keyword evidence="5" id="KW-0808">Transferase</keyword>
<feature type="domain" description="Histidine kinase/HSP90-like ATPase" evidence="16">
    <location>
        <begin position="575"/>
        <end position="664"/>
    </location>
</feature>
<dbReference type="PANTHER" id="PTHR24421:SF10">
    <property type="entry name" value="NITRATE_NITRITE SENSOR PROTEIN NARQ"/>
    <property type="match status" value="1"/>
</dbReference>
<keyword evidence="8" id="KW-0418">Kinase</keyword>
<dbReference type="Pfam" id="PF07730">
    <property type="entry name" value="HisKA_3"/>
    <property type="match status" value="1"/>
</dbReference>
<dbReference type="CDD" id="cd16917">
    <property type="entry name" value="HATPase_UhpB-NarQ-NarX-like"/>
    <property type="match status" value="1"/>
</dbReference>